<feature type="domain" description="HTH LytTR-type" evidence="1">
    <location>
        <begin position="140"/>
        <end position="207"/>
    </location>
</feature>
<protein>
    <submittedName>
        <fullName evidence="2">Response regulator transcription factor</fullName>
    </submittedName>
</protein>
<dbReference type="AlphaFoldDB" id="A0A7X8XWF0"/>
<comment type="caution">
    <text evidence="2">The sequence shown here is derived from an EMBL/GenBank/DDBJ whole genome shotgun (WGS) entry which is preliminary data.</text>
</comment>
<dbReference type="InterPro" id="IPR001789">
    <property type="entry name" value="Sig_transdc_resp-reg_receiver"/>
</dbReference>
<organism evidence="2 3">
    <name type="scientific">Flammeovirga agarivorans</name>
    <dbReference type="NCBI Taxonomy" id="2726742"/>
    <lineage>
        <taxon>Bacteria</taxon>
        <taxon>Pseudomonadati</taxon>
        <taxon>Bacteroidota</taxon>
        <taxon>Cytophagia</taxon>
        <taxon>Cytophagales</taxon>
        <taxon>Flammeovirgaceae</taxon>
        <taxon>Flammeovirga</taxon>
    </lineage>
</organism>
<dbReference type="Proteomes" id="UP000585050">
    <property type="component" value="Unassembled WGS sequence"/>
</dbReference>
<dbReference type="InterPro" id="IPR046947">
    <property type="entry name" value="LytR-like"/>
</dbReference>
<dbReference type="GO" id="GO:0000156">
    <property type="term" value="F:phosphorelay response regulator activity"/>
    <property type="evidence" value="ECO:0007669"/>
    <property type="project" value="InterPro"/>
</dbReference>
<dbReference type="EMBL" id="JABAIL010000003">
    <property type="protein sequence ID" value="NLR92030.1"/>
    <property type="molecule type" value="Genomic_DNA"/>
</dbReference>
<gene>
    <name evidence="2" type="ORF">HGP29_12465</name>
</gene>
<dbReference type="SMART" id="SM00850">
    <property type="entry name" value="LytTR"/>
    <property type="match status" value="1"/>
</dbReference>
<dbReference type="InterPro" id="IPR011006">
    <property type="entry name" value="CheY-like_superfamily"/>
</dbReference>
<dbReference type="Pfam" id="PF00072">
    <property type="entry name" value="Response_reg"/>
    <property type="match status" value="1"/>
</dbReference>
<dbReference type="RefSeq" id="WP_168882736.1">
    <property type="nucleotide sequence ID" value="NZ_JABAIL010000003.1"/>
</dbReference>
<dbReference type="InterPro" id="IPR007492">
    <property type="entry name" value="LytTR_DNA-bd_dom"/>
</dbReference>
<proteinExistence type="predicted"/>
<reference evidence="2 3" key="1">
    <citation type="submission" date="2020-04" db="EMBL/GenBank/DDBJ databases">
        <title>Flammeovirga sp. SR4, a novel species isolated from seawater.</title>
        <authorList>
            <person name="Wang X."/>
        </authorList>
    </citation>
    <scope>NUCLEOTIDE SEQUENCE [LARGE SCALE GENOMIC DNA]</scope>
    <source>
        <strain evidence="2 3">SR4</strain>
    </source>
</reference>
<keyword evidence="3" id="KW-1185">Reference proteome</keyword>
<dbReference type="PROSITE" id="PS50930">
    <property type="entry name" value="HTH_LYTTR"/>
    <property type="match status" value="1"/>
</dbReference>
<dbReference type="Pfam" id="PF04397">
    <property type="entry name" value="LytTR"/>
    <property type="match status" value="1"/>
</dbReference>
<dbReference type="PANTHER" id="PTHR37299:SF4">
    <property type="entry name" value="TRANSCRIPTIONAL REGULATOR"/>
    <property type="match status" value="1"/>
</dbReference>
<dbReference type="Gene3D" id="3.40.50.2300">
    <property type="match status" value="1"/>
</dbReference>
<sequence>MSNSTKTVITCGLLTDDEHFRCQIEQLFNETDILSLLEVHQSPLEADMSKTIKTLDVLFIDVDLPYISGFDWFESLRTEQLCVFISDDASHAVKAFDYNSIDFFLKPLTMKKFYKSVLKIRERYRATYFSKSQRKQRTSLFIRSDNRIYKINYDDILYIESQNNYIQIVTQDNKYSTLMKLKDVQQVLPKSDFIKIQKSFIINMNYVTAIEGNSVIINNVLINISRSLKKDVIDSFTQGHLM</sequence>
<evidence type="ECO:0000313" key="3">
    <source>
        <dbReference type="Proteomes" id="UP000585050"/>
    </source>
</evidence>
<dbReference type="Gene3D" id="2.40.50.1020">
    <property type="entry name" value="LytTr DNA-binding domain"/>
    <property type="match status" value="1"/>
</dbReference>
<accession>A0A7X8XWF0</accession>
<evidence type="ECO:0000259" key="1">
    <source>
        <dbReference type="PROSITE" id="PS50930"/>
    </source>
</evidence>
<dbReference type="GO" id="GO:0003677">
    <property type="term" value="F:DNA binding"/>
    <property type="evidence" value="ECO:0007669"/>
    <property type="project" value="InterPro"/>
</dbReference>
<dbReference type="PANTHER" id="PTHR37299">
    <property type="entry name" value="TRANSCRIPTIONAL REGULATOR-RELATED"/>
    <property type="match status" value="1"/>
</dbReference>
<evidence type="ECO:0000313" key="2">
    <source>
        <dbReference type="EMBL" id="NLR92030.1"/>
    </source>
</evidence>
<dbReference type="SUPFAM" id="SSF52172">
    <property type="entry name" value="CheY-like"/>
    <property type="match status" value="1"/>
</dbReference>
<name>A0A7X8XWF0_9BACT</name>